<organism evidence="1 2">
    <name type="scientific">Jeongeupia naejangsanensis</name>
    <dbReference type="NCBI Taxonomy" id="613195"/>
    <lineage>
        <taxon>Bacteria</taxon>
        <taxon>Pseudomonadati</taxon>
        <taxon>Pseudomonadota</taxon>
        <taxon>Betaproteobacteria</taxon>
        <taxon>Neisseriales</taxon>
        <taxon>Chitinibacteraceae</taxon>
        <taxon>Jeongeupia</taxon>
    </lineage>
</organism>
<dbReference type="InterPro" id="IPR019289">
    <property type="entry name" value="Phage_tail_E/E"/>
</dbReference>
<keyword evidence="2" id="KW-1185">Reference proteome</keyword>
<dbReference type="Proteomes" id="UP000809431">
    <property type="component" value="Unassembled WGS sequence"/>
</dbReference>
<evidence type="ECO:0000313" key="1">
    <source>
        <dbReference type="EMBL" id="MBM3114994.1"/>
    </source>
</evidence>
<dbReference type="Pfam" id="PF10109">
    <property type="entry name" value="Phage_TAC_7"/>
    <property type="match status" value="1"/>
</dbReference>
<dbReference type="EMBL" id="JAESND010000001">
    <property type="protein sequence ID" value="MBM3114994.1"/>
    <property type="molecule type" value="Genomic_DNA"/>
</dbReference>
<protein>
    <submittedName>
        <fullName evidence="1">Phage tail assembly protein</fullName>
    </submittedName>
</protein>
<accession>A0ABS2BJI6</accession>
<gene>
    <name evidence="1" type="ORF">JMJ54_04055</name>
</gene>
<proteinExistence type="predicted"/>
<sequence>MSAAFPIVITLNRPVRFGDDDITELKLREPLAGDFRALTEPFDLFTCSFNLAAELAGVPASVIDRLGLDDTQAVIEAVNPFLFWFR</sequence>
<reference evidence="1 2" key="1">
    <citation type="submission" date="2021-01" db="EMBL/GenBank/DDBJ databases">
        <title>Draft Genome Sequence and Polyhydroxyalkanoate Biosynthetic Potential of Jeongeupia naejangsanensis Type Strain DSM 24253.</title>
        <authorList>
            <person name="Turrini P."/>
            <person name="Artuso I."/>
            <person name="Lugli G.A."/>
            <person name="Frangipani E."/>
            <person name="Ventura M."/>
            <person name="Visca P."/>
        </authorList>
    </citation>
    <scope>NUCLEOTIDE SEQUENCE [LARGE SCALE GENOMIC DNA]</scope>
    <source>
        <strain evidence="1 2">DSM 24253</strain>
    </source>
</reference>
<evidence type="ECO:0000313" key="2">
    <source>
        <dbReference type="Proteomes" id="UP000809431"/>
    </source>
</evidence>
<dbReference type="RefSeq" id="WP_203536647.1">
    <property type="nucleotide sequence ID" value="NZ_JAESND010000001.1"/>
</dbReference>
<name>A0ABS2BJI6_9NEIS</name>
<comment type="caution">
    <text evidence="1">The sequence shown here is derived from an EMBL/GenBank/DDBJ whole genome shotgun (WGS) entry which is preliminary data.</text>
</comment>